<dbReference type="Proteomes" id="UP000626109">
    <property type="component" value="Unassembled WGS sequence"/>
</dbReference>
<feature type="compositionally biased region" description="Low complexity" evidence="1">
    <location>
        <begin position="415"/>
        <end position="464"/>
    </location>
</feature>
<organism evidence="2 3">
    <name type="scientific">Polarella glacialis</name>
    <name type="common">Dinoflagellate</name>
    <dbReference type="NCBI Taxonomy" id="89957"/>
    <lineage>
        <taxon>Eukaryota</taxon>
        <taxon>Sar</taxon>
        <taxon>Alveolata</taxon>
        <taxon>Dinophyceae</taxon>
        <taxon>Suessiales</taxon>
        <taxon>Suessiaceae</taxon>
        <taxon>Polarella</taxon>
    </lineage>
</organism>
<gene>
    <name evidence="2" type="ORF">PGLA2088_LOCUS37574</name>
</gene>
<accession>A0A813KQU0</accession>
<dbReference type="EMBL" id="CAJNNW010032501">
    <property type="protein sequence ID" value="CAE8713509.1"/>
    <property type="molecule type" value="Genomic_DNA"/>
</dbReference>
<feature type="region of interest" description="Disordered" evidence="1">
    <location>
        <begin position="300"/>
        <end position="548"/>
    </location>
</feature>
<feature type="compositionally biased region" description="Polar residues" evidence="1">
    <location>
        <begin position="491"/>
        <end position="503"/>
    </location>
</feature>
<feature type="region of interest" description="Disordered" evidence="1">
    <location>
        <begin position="12"/>
        <end position="47"/>
    </location>
</feature>
<feature type="compositionally biased region" description="Low complexity" evidence="1">
    <location>
        <begin position="17"/>
        <end position="39"/>
    </location>
</feature>
<dbReference type="AlphaFoldDB" id="A0A813KQU0"/>
<reference evidence="2" key="1">
    <citation type="submission" date="2021-02" db="EMBL/GenBank/DDBJ databases">
        <authorList>
            <person name="Dougan E. K."/>
            <person name="Rhodes N."/>
            <person name="Thang M."/>
            <person name="Chan C."/>
        </authorList>
    </citation>
    <scope>NUCLEOTIDE SEQUENCE</scope>
</reference>
<name>A0A813KQU0_POLGL</name>
<evidence type="ECO:0000313" key="2">
    <source>
        <dbReference type="EMBL" id="CAE8713509.1"/>
    </source>
</evidence>
<comment type="caution">
    <text evidence="2">The sequence shown here is derived from an EMBL/GenBank/DDBJ whole genome shotgun (WGS) entry which is preliminary data.</text>
</comment>
<feature type="non-terminal residue" evidence="2">
    <location>
        <position position="548"/>
    </location>
</feature>
<feature type="compositionally biased region" description="Low complexity" evidence="1">
    <location>
        <begin position="530"/>
        <end position="548"/>
    </location>
</feature>
<protein>
    <submittedName>
        <fullName evidence="2">Uncharacterized protein</fullName>
    </submittedName>
</protein>
<sequence>AALAREAFFEGADSLAPLPSESDGGSSSSRSVPRPSSPGLEEAASVKLENRRLREEIRSMCGTIQVQSGQLSQLWAETTQLNAQGGSTQVSPKKKGGGLLGGAGLSPFGPGSKLAELSRQERAPHAKPARWPDHWLGWLPTENRLPLFSPSLTPLPAQPQHARQQEERCGLSPCMRSLMEPRWRVWRLRLVPVWGEVGSAREAGMLGYPAFFAGRELDVPQDEHDFMPLPRVTANATSTPLRRGRPRGVPAYYEPSPHAVSPADSMLSEPSGELVILSGGFHDAGDVACGLILSADPESPRMFGADGHPDVWGSHAHLGGRRKPTTSPRHHSRRQKQAGLSTGASGTAHVPSPTKDPKSPGSPASAQKQRALRPTLPHADSFHSDDDLVFGDETPVNKQRPRVVAEGSHAKPKDSASSSSAAAAAPEMQASERAQGQGQGQGQAQEAAQEARQQQQQQQQQQQATKNDTALEKPAAEPEALARTGLGGGQSLQHRQSSSSVVEQPTAVGRRGSAAPKVVAAKAQGNSPRGSTATSPPVPASGAPVPAP</sequence>
<evidence type="ECO:0000256" key="1">
    <source>
        <dbReference type="SAM" id="MobiDB-lite"/>
    </source>
</evidence>
<proteinExistence type="predicted"/>
<feature type="compositionally biased region" description="Basic residues" evidence="1">
    <location>
        <begin position="318"/>
        <end position="336"/>
    </location>
</feature>
<feature type="region of interest" description="Disordered" evidence="1">
    <location>
        <begin position="111"/>
        <end position="130"/>
    </location>
</feature>
<evidence type="ECO:0000313" key="3">
    <source>
        <dbReference type="Proteomes" id="UP000626109"/>
    </source>
</evidence>
<feature type="non-terminal residue" evidence="2">
    <location>
        <position position="1"/>
    </location>
</feature>
<feature type="region of interest" description="Disordered" evidence="1">
    <location>
        <begin position="83"/>
        <end position="106"/>
    </location>
</feature>